<reference evidence="1 2" key="1">
    <citation type="submission" date="2023-01" db="EMBL/GenBank/DDBJ databases">
        <title>Novel species of the genus Asticcacaulis isolated from rivers.</title>
        <authorList>
            <person name="Lu H."/>
        </authorList>
    </citation>
    <scope>NUCLEOTIDE SEQUENCE [LARGE SCALE GENOMIC DNA]</scope>
    <source>
        <strain evidence="1 2">BYS171W</strain>
    </source>
</reference>
<accession>A0ABT5HV41</accession>
<dbReference type="InterPro" id="IPR025245">
    <property type="entry name" value="DUF4197"/>
</dbReference>
<comment type="caution">
    <text evidence="1">The sequence shown here is derived from an EMBL/GenBank/DDBJ whole genome shotgun (WGS) entry which is preliminary data.</text>
</comment>
<proteinExistence type="predicted"/>
<evidence type="ECO:0000313" key="1">
    <source>
        <dbReference type="EMBL" id="MDC7683301.1"/>
    </source>
</evidence>
<evidence type="ECO:0000313" key="2">
    <source>
        <dbReference type="Proteomes" id="UP001214854"/>
    </source>
</evidence>
<keyword evidence="2" id="KW-1185">Reference proteome</keyword>
<protein>
    <submittedName>
        <fullName evidence="1">DUF4197 domain-containing protein</fullName>
    </submittedName>
</protein>
<sequence>MDRRFLIAALISAGWTTQASAQGDLSKIVKAVTASKGGLTNAQADSGLREALSLGAAAAVSRVGKTDGYWGDSLIQIPLPNTLAKVQKTLKPLGLSSALDEVHLRVNRAAETAAPVAKSLFIDAIKSLTVQDAVGIIKGGSTAGTQYLQKSTTPRLITLFTPPVQTALEQTGAVQSLDKAIKRNGLGNYIQKDPKVYLSDFAVGKALDGLFYYVGQEETAIRTNPAKRTSAILKAVFG</sequence>
<dbReference type="Proteomes" id="UP001214854">
    <property type="component" value="Unassembled WGS sequence"/>
</dbReference>
<gene>
    <name evidence="1" type="ORF">PQU92_08435</name>
</gene>
<name>A0ABT5HV41_9CAUL</name>
<dbReference type="RefSeq" id="WP_272747775.1">
    <property type="nucleotide sequence ID" value="NZ_JAQQKX010000005.1"/>
</dbReference>
<dbReference type="EMBL" id="JAQQKX010000005">
    <property type="protein sequence ID" value="MDC7683301.1"/>
    <property type="molecule type" value="Genomic_DNA"/>
</dbReference>
<dbReference type="Pfam" id="PF13852">
    <property type="entry name" value="DUF4197"/>
    <property type="match status" value="1"/>
</dbReference>
<organism evidence="1 2">
    <name type="scientific">Asticcacaulis aquaticus</name>
    <dbReference type="NCBI Taxonomy" id="2984212"/>
    <lineage>
        <taxon>Bacteria</taxon>
        <taxon>Pseudomonadati</taxon>
        <taxon>Pseudomonadota</taxon>
        <taxon>Alphaproteobacteria</taxon>
        <taxon>Caulobacterales</taxon>
        <taxon>Caulobacteraceae</taxon>
        <taxon>Asticcacaulis</taxon>
    </lineage>
</organism>